<dbReference type="InterPro" id="IPR001451">
    <property type="entry name" value="Hexapep"/>
</dbReference>
<reference evidence="3 4" key="1">
    <citation type="submission" date="2019-01" db="EMBL/GenBank/DDBJ databases">
        <authorList>
            <person name="Brito A."/>
        </authorList>
    </citation>
    <scope>NUCLEOTIDE SEQUENCE [LARGE SCALE GENOMIC DNA]</scope>
    <source>
        <strain evidence="3">1</strain>
    </source>
</reference>
<dbReference type="Gene3D" id="2.160.10.10">
    <property type="entry name" value="Hexapeptide repeat proteins"/>
    <property type="match status" value="1"/>
</dbReference>
<keyword evidence="2 3" id="KW-0808">Transferase</keyword>
<dbReference type="EMBL" id="CAACVJ010000704">
    <property type="protein sequence ID" value="VEP18901.1"/>
    <property type="molecule type" value="Genomic_DNA"/>
</dbReference>
<comment type="similarity">
    <text evidence="1">Belongs to the transferase hexapeptide repeat family.</text>
</comment>
<proteinExistence type="inferred from homology"/>
<dbReference type="CDD" id="cd04647">
    <property type="entry name" value="LbH_MAT_like"/>
    <property type="match status" value="1"/>
</dbReference>
<dbReference type="GO" id="GO:0008374">
    <property type="term" value="F:O-acyltransferase activity"/>
    <property type="evidence" value="ECO:0007669"/>
    <property type="project" value="TreeGrafter"/>
</dbReference>
<dbReference type="GO" id="GO:0031470">
    <property type="term" value="C:carboxysome"/>
    <property type="evidence" value="ECO:0007669"/>
    <property type="project" value="UniProtKB-ARBA"/>
</dbReference>
<protein>
    <submittedName>
        <fullName evidence="3">Transferase hexapeptide repeat containing protein</fullName>
    </submittedName>
</protein>
<dbReference type="InterPro" id="IPR011004">
    <property type="entry name" value="Trimer_LpxA-like_sf"/>
</dbReference>
<keyword evidence="4" id="KW-1185">Reference proteome</keyword>
<dbReference type="Proteomes" id="UP000320055">
    <property type="component" value="Unassembled WGS sequence"/>
</dbReference>
<evidence type="ECO:0000313" key="3">
    <source>
        <dbReference type="EMBL" id="VEP18901.1"/>
    </source>
</evidence>
<dbReference type="PANTHER" id="PTHR23416:SF23">
    <property type="entry name" value="ACETYLTRANSFERASE C18B11.09C-RELATED"/>
    <property type="match status" value="1"/>
</dbReference>
<name>A0A563W5C2_9CYAN</name>
<evidence type="ECO:0000256" key="1">
    <source>
        <dbReference type="ARBA" id="ARBA00007274"/>
    </source>
</evidence>
<dbReference type="GO" id="GO:0043886">
    <property type="term" value="F:structural constituent of carboxysome shell"/>
    <property type="evidence" value="ECO:0007669"/>
    <property type="project" value="UniProtKB-ARBA"/>
</dbReference>
<sequence>MDTSYVNQKIKYKLAKLLSKTIYWANSTVINEKHLWLKNQLKHCGKGVHFHGNIKIIRPENVVLEDNVIIGENSYLDGRGGINIGQNTHISRNFVIHSSSHDYHSSRLPYDDTYVFKPIIIGRNVWICTNVILIPGITIEDGAIIGAGTTVTKSIPKLAIVGNQPTRIIKFRDCEHYQNLDSQKSYGGISGKELNKKSSN</sequence>
<dbReference type="OrthoDB" id="9801697at2"/>
<gene>
    <name evidence="3" type="ORF">H1P_950017</name>
</gene>
<dbReference type="RefSeq" id="WP_144868469.1">
    <property type="nucleotide sequence ID" value="NZ_LR213852.1"/>
</dbReference>
<evidence type="ECO:0000313" key="4">
    <source>
        <dbReference type="Proteomes" id="UP000320055"/>
    </source>
</evidence>
<organism evidence="3 4">
    <name type="scientific">Hyella patelloides LEGE 07179</name>
    <dbReference type="NCBI Taxonomy" id="945734"/>
    <lineage>
        <taxon>Bacteria</taxon>
        <taxon>Bacillati</taxon>
        <taxon>Cyanobacteriota</taxon>
        <taxon>Cyanophyceae</taxon>
        <taxon>Pleurocapsales</taxon>
        <taxon>Hyellaceae</taxon>
        <taxon>Hyella</taxon>
    </lineage>
</organism>
<dbReference type="Pfam" id="PF00132">
    <property type="entry name" value="Hexapep"/>
    <property type="match status" value="1"/>
</dbReference>
<dbReference type="GO" id="GO:0005829">
    <property type="term" value="C:cytosol"/>
    <property type="evidence" value="ECO:0007669"/>
    <property type="project" value="TreeGrafter"/>
</dbReference>
<evidence type="ECO:0000256" key="2">
    <source>
        <dbReference type="ARBA" id="ARBA00022679"/>
    </source>
</evidence>
<dbReference type="PANTHER" id="PTHR23416">
    <property type="entry name" value="SIALIC ACID SYNTHASE-RELATED"/>
    <property type="match status" value="1"/>
</dbReference>
<dbReference type="AlphaFoldDB" id="A0A563W5C2"/>
<dbReference type="InterPro" id="IPR051159">
    <property type="entry name" value="Hexapeptide_acetyltransf"/>
</dbReference>
<accession>A0A563W5C2</accession>
<dbReference type="SUPFAM" id="SSF51161">
    <property type="entry name" value="Trimeric LpxA-like enzymes"/>
    <property type="match status" value="1"/>
</dbReference>
<dbReference type="Pfam" id="PF14602">
    <property type="entry name" value="Hexapep_2"/>
    <property type="match status" value="1"/>
</dbReference>